<dbReference type="InterPro" id="IPR045125">
    <property type="entry name" value="Sub1/Tcp4-like"/>
</dbReference>
<feature type="compositionally biased region" description="Low complexity" evidence="7">
    <location>
        <begin position="1"/>
        <end position="10"/>
    </location>
</feature>
<feature type="region of interest" description="Disordered" evidence="7">
    <location>
        <begin position="1"/>
        <end position="51"/>
    </location>
</feature>
<keyword evidence="6" id="KW-0539">Nucleus</keyword>
<feature type="compositionally biased region" description="Basic and acidic residues" evidence="7">
    <location>
        <begin position="30"/>
        <end position="50"/>
    </location>
</feature>
<keyword evidence="10" id="KW-1185">Reference proteome</keyword>
<evidence type="ECO:0000256" key="4">
    <source>
        <dbReference type="ARBA" id="ARBA00023125"/>
    </source>
</evidence>
<protein>
    <submittedName>
        <fullName evidence="9">Transcriptional Coactivator p15</fullName>
    </submittedName>
</protein>
<name>A0A0D8XMK8_DICVI</name>
<evidence type="ECO:0000256" key="1">
    <source>
        <dbReference type="ARBA" id="ARBA00004123"/>
    </source>
</evidence>
<dbReference type="GO" id="GO:0005634">
    <property type="term" value="C:nucleus"/>
    <property type="evidence" value="ECO:0007669"/>
    <property type="project" value="UniProtKB-SubCell"/>
</dbReference>
<dbReference type="Gene3D" id="2.30.31.10">
    <property type="entry name" value="Transcriptional Coactivator Pc4, Chain A"/>
    <property type="match status" value="1"/>
</dbReference>
<dbReference type="GO" id="GO:0003713">
    <property type="term" value="F:transcription coactivator activity"/>
    <property type="evidence" value="ECO:0007669"/>
    <property type="project" value="InterPro"/>
</dbReference>
<evidence type="ECO:0000256" key="3">
    <source>
        <dbReference type="ARBA" id="ARBA00023015"/>
    </source>
</evidence>
<dbReference type="GO" id="GO:0060261">
    <property type="term" value="P:positive regulation of transcription initiation by RNA polymerase II"/>
    <property type="evidence" value="ECO:0007669"/>
    <property type="project" value="InterPro"/>
</dbReference>
<evidence type="ECO:0000313" key="9">
    <source>
        <dbReference type="EMBL" id="KJH45750.1"/>
    </source>
</evidence>
<comment type="subcellular location">
    <subcellularLocation>
        <location evidence="1">Nucleus</location>
    </subcellularLocation>
</comment>
<feature type="domain" description="Transcriptional coactivator p15 (PC4) C-terminal" evidence="8">
    <location>
        <begin position="56"/>
        <end position="107"/>
    </location>
</feature>
<keyword evidence="5" id="KW-0804">Transcription</keyword>
<keyword evidence="4" id="KW-0238">DNA-binding</keyword>
<evidence type="ECO:0000313" key="10">
    <source>
        <dbReference type="Proteomes" id="UP000053766"/>
    </source>
</evidence>
<dbReference type="PANTHER" id="PTHR13215">
    <property type="entry name" value="RNA POLYMERASE II TRANSCRIPTIONAL COACTIVATOR"/>
    <property type="match status" value="1"/>
</dbReference>
<reference evidence="9 10" key="1">
    <citation type="submission" date="2013-11" db="EMBL/GenBank/DDBJ databases">
        <title>Draft genome of the bovine lungworm Dictyocaulus viviparus.</title>
        <authorList>
            <person name="Mitreva M."/>
        </authorList>
    </citation>
    <scope>NUCLEOTIDE SEQUENCE [LARGE SCALE GENOMIC DNA]</scope>
    <source>
        <strain evidence="9 10">HannoverDv2000</strain>
    </source>
</reference>
<organism evidence="9 10">
    <name type="scientific">Dictyocaulus viviparus</name>
    <name type="common">Bovine lungworm</name>
    <dbReference type="NCBI Taxonomy" id="29172"/>
    <lineage>
        <taxon>Eukaryota</taxon>
        <taxon>Metazoa</taxon>
        <taxon>Ecdysozoa</taxon>
        <taxon>Nematoda</taxon>
        <taxon>Chromadorea</taxon>
        <taxon>Rhabditida</taxon>
        <taxon>Rhabditina</taxon>
        <taxon>Rhabditomorpha</taxon>
        <taxon>Strongyloidea</taxon>
        <taxon>Metastrongylidae</taxon>
        <taxon>Dictyocaulus</taxon>
    </lineage>
</organism>
<evidence type="ECO:0000256" key="7">
    <source>
        <dbReference type="SAM" id="MobiDB-lite"/>
    </source>
</evidence>
<evidence type="ECO:0000256" key="6">
    <source>
        <dbReference type="ARBA" id="ARBA00023242"/>
    </source>
</evidence>
<dbReference type="SUPFAM" id="SSF54447">
    <property type="entry name" value="ssDNA-binding transcriptional regulator domain"/>
    <property type="match status" value="1"/>
</dbReference>
<gene>
    <name evidence="9" type="ORF">DICVIV_08190</name>
</gene>
<dbReference type="InterPro" id="IPR009044">
    <property type="entry name" value="ssDNA-bd_transcriptional_reg"/>
</dbReference>
<accession>A0A0D8XMK8</accession>
<keyword evidence="3" id="KW-0805">Transcription regulation</keyword>
<evidence type="ECO:0000256" key="5">
    <source>
        <dbReference type="ARBA" id="ARBA00023163"/>
    </source>
</evidence>
<reference evidence="10" key="2">
    <citation type="journal article" date="2016" name="Sci. Rep.">
        <title>Dictyocaulus viviparus genome, variome and transcriptome elucidate lungworm biology and support future intervention.</title>
        <authorList>
            <person name="McNulty S.N."/>
            <person name="Strube C."/>
            <person name="Rosa B.A."/>
            <person name="Martin J.C."/>
            <person name="Tyagi R."/>
            <person name="Choi Y.J."/>
            <person name="Wang Q."/>
            <person name="Hallsworth Pepin K."/>
            <person name="Zhang X."/>
            <person name="Ozersky P."/>
            <person name="Wilson R.K."/>
            <person name="Sternberg P.W."/>
            <person name="Gasser R.B."/>
            <person name="Mitreva M."/>
        </authorList>
    </citation>
    <scope>NUCLEOTIDE SEQUENCE [LARGE SCALE GENOMIC DNA]</scope>
    <source>
        <strain evidence="10">HannoverDv2000</strain>
    </source>
</reference>
<dbReference type="STRING" id="29172.A0A0D8XMK8"/>
<dbReference type="AlphaFoldDB" id="A0A0D8XMK8"/>
<dbReference type="InterPro" id="IPR003173">
    <property type="entry name" value="PC4_C"/>
</dbReference>
<sequence length="116" mass="12971">MSEPSSNGNKASKKSGKRRVESDSSSDEGVVDKAPIKKTKSTDSRVKNADGEEMIEIGHMRFVTVRNFRGKALVDIREYYLDKSSGEMRPGKKGISLSREQYQNFKAVLDAIDKKL</sequence>
<dbReference type="OrthoDB" id="2505440at2759"/>
<dbReference type="EMBL" id="KN716388">
    <property type="protein sequence ID" value="KJH45750.1"/>
    <property type="molecule type" value="Genomic_DNA"/>
</dbReference>
<evidence type="ECO:0000259" key="8">
    <source>
        <dbReference type="Pfam" id="PF02229"/>
    </source>
</evidence>
<comment type="similarity">
    <text evidence="2">Belongs to the transcriptional coactivator PC4 family.</text>
</comment>
<dbReference type="Proteomes" id="UP000053766">
    <property type="component" value="Unassembled WGS sequence"/>
</dbReference>
<dbReference type="GO" id="GO:0003677">
    <property type="term" value="F:DNA binding"/>
    <property type="evidence" value="ECO:0007669"/>
    <property type="project" value="UniProtKB-KW"/>
</dbReference>
<proteinExistence type="inferred from homology"/>
<evidence type="ECO:0000256" key="2">
    <source>
        <dbReference type="ARBA" id="ARBA00009001"/>
    </source>
</evidence>
<dbReference type="Pfam" id="PF02229">
    <property type="entry name" value="PC4"/>
    <property type="match status" value="1"/>
</dbReference>